<evidence type="ECO:0000313" key="2">
    <source>
        <dbReference type="EMBL" id="TKD70851.1"/>
    </source>
</evidence>
<evidence type="ECO:0000313" key="3">
    <source>
        <dbReference type="Proteomes" id="UP000310541"/>
    </source>
</evidence>
<dbReference type="AlphaFoldDB" id="A0A4U1MJF0"/>
<dbReference type="EMBL" id="SWFM01000002">
    <property type="protein sequence ID" value="TKD70851.1"/>
    <property type="molecule type" value="Genomic_DNA"/>
</dbReference>
<evidence type="ECO:0000256" key="1">
    <source>
        <dbReference type="SAM" id="SignalP"/>
    </source>
</evidence>
<protein>
    <submittedName>
        <fullName evidence="2">Uncharacterized protein</fullName>
    </submittedName>
</protein>
<dbReference type="RefSeq" id="WP_136946925.1">
    <property type="nucleotide sequence ID" value="NZ_SWFM01000002.1"/>
</dbReference>
<dbReference type="Proteomes" id="UP000310541">
    <property type="component" value="Unassembled WGS sequence"/>
</dbReference>
<sequence length="61" mass="6346">MKKKLTAFLLAGTLVTGITSAPASAANPDKISGGGGYSIGCAIWNYFSDNDICVKDPYFGQ</sequence>
<proteinExistence type="predicted"/>
<accession>A0A4U1MJF0</accession>
<keyword evidence="1" id="KW-0732">Signal</keyword>
<feature type="chain" id="PRO_5020597092" evidence="1">
    <location>
        <begin position="26"/>
        <end position="61"/>
    </location>
</feature>
<name>A0A4U1MJF0_9BACL</name>
<comment type="caution">
    <text evidence="2">The sequence shown here is derived from an EMBL/GenBank/DDBJ whole genome shotgun (WGS) entry which is preliminary data.</text>
</comment>
<organism evidence="2 3">
    <name type="scientific">Guptibacillus hwajinpoensis</name>
    <dbReference type="NCBI Taxonomy" id="208199"/>
    <lineage>
        <taxon>Bacteria</taxon>
        <taxon>Bacillati</taxon>
        <taxon>Bacillota</taxon>
        <taxon>Bacilli</taxon>
        <taxon>Bacillales</taxon>
        <taxon>Guptibacillaceae</taxon>
        <taxon>Guptibacillus</taxon>
    </lineage>
</organism>
<reference evidence="2 3" key="1">
    <citation type="submission" date="2019-04" db="EMBL/GenBank/DDBJ databases">
        <title>Genome sequence of Bacillus hwajinpoensis strain Y2.</title>
        <authorList>
            <person name="Fair J.L."/>
            <person name="Maclea K.S."/>
        </authorList>
    </citation>
    <scope>NUCLEOTIDE SEQUENCE [LARGE SCALE GENOMIC DNA]</scope>
    <source>
        <strain evidence="2 3">Y2</strain>
    </source>
</reference>
<feature type="signal peptide" evidence="1">
    <location>
        <begin position="1"/>
        <end position="25"/>
    </location>
</feature>
<gene>
    <name evidence="2" type="ORF">FBF83_09570</name>
</gene>